<dbReference type="SMART" id="SM01332">
    <property type="entry name" value="Cyclin_C"/>
    <property type="match status" value="1"/>
</dbReference>
<protein>
    <submittedName>
        <fullName evidence="5">Cyclin, N-terminal domain containing protein</fullName>
    </submittedName>
</protein>
<dbReference type="InterPro" id="IPR004367">
    <property type="entry name" value="Cyclin_C-dom"/>
</dbReference>
<evidence type="ECO:0000313" key="6">
    <source>
        <dbReference type="Proteomes" id="UP000001542"/>
    </source>
</evidence>
<dbReference type="eggNOG" id="KOG0654">
    <property type="taxonomic scope" value="Eukaryota"/>
</dbReference>
<dbReference type="InterPro" id="IPR006671">
    <property type="entry name" value="Cyclin_N"/>
</dbReference>
<dbReference type="AlphaFoldDB" id="A2DI66"/>
<dbReference type="GO" id="GO:0005737">
    <property type="term" value="C:cytoplasm"/>
    <property type="evidence" value="ECO:0000318"/>
    <property type="project" value="GO_Central"/>
</dbReference>
<reference evidence="5" key="2">
    <citation type="journal article" date="2007" name="Science">
        <title>Draft genome sequence of the sexually transmitted pathogen Trichomonas vaginalis.</title>
        <authorList>
            <person name="Carlton J.M."/>
            <person name="Hirt R.P."/>
            <person name="Silva J.C."/>
            <person name="Delcher A.L."/>
            <person name="Schatz M."/>
            <person name="Zhao Q."/>
            <person name="Wortman J.R."/>
            <person name="Bidwell S.L."/>
            <person name="Alsmark U.C.M."/>
            <person name="Besteiro S."/>
            <person name="Sicheritz-Ponten T."/>
            <person name="Noel C.J."/>
            <person name="Dacks J.B."/>
            <person name="Foster P.G."/>
            <person name="Simillion C."/>
            <person name="Van de Peer Y."/>
            <person name="Miranda-Saavedra D."/>
            <person name="Barton G.J."/>
            <person name="Westrop G.D."/>
            <person name="Mueller S."/>
            <person name="Dessi D."/>
            <person name="Fiori P.L."/>
            <person name="Ren Q."/>
            <person name="Paulsen I."/>
            <person name="Zhang H."/>
            <person name="Bastida-Corcuera F.D."/>
            <person name="Simoes-Barbosa A."/>
            <person name="Brown M.T."/>
            <person name="Hayes R.D."/>
            <person name="Mukherjee M."/>
            <person name="Okumura C.Y."/>
            <person name="Schneider R."/>
            <person name="Smith A.J."/>
            <person name="Vanacova S."/>
            <person name="Villalvazo M."/>
            <person name="Haas B.J."/>
            <person name="Pertea M."/>
            <person name="Feldblyum T.V."/>
            <person name="Utterback T.R."/>
            <person name="Shu C.L."/>
            <person name="Osoegawa K."/>
            <person name="de Jong P.J."/>
            <person name="Hrdy I."/>
            <person name="Horvathova L."/>
            <person name="Zubacova Z."/>
            <person name="Dolezal P."/>
            <person name="Malik S.B."/>
            <person name="Logsdon J.M. Jr."/>
            <person name="Henze K."/>
            <person name="Gupta A."/>
            <person name="Wang C.C."/>
            <person name="Dunne R.L."/>
            <person name="Upcroft J.A."/>
            <person name="Upcroft P."/>
            <person name="White O."/>
            <person name="Salzberg S.L."/>
            <person name="Tang P."/>
            <person name="Chiu C.-H."/>
            <person name="Lee Y.-S."/>
            <person name="Embley T.M."/>
            <person name="Coombs G.H."/>
            <person name="Mottram J.C."/>
            <person name="Tachezy J."/>
            <person name="Fraser-Liggett C.M."/>
            <person name="Johnson P.J."/>
        </authorList>
    </citation>
    <scope>NUCLEOTIDE SEQUENCE [LARGE SCALE GENOMIC DNA]</scope>
    <source>
        <strain evidence="5">G3</strain>
    </source>
</reference>
<evidence type="ECO:0000313" key="5">
    <source>
        <dbReference type="EMBL" id="EAY19862.1"/>
    </source>
</evidence>
<keyword evidence="1 2" id="KW-0195">Cyclin</keyword>
<organism evidence="5 6">
    <name type="scientific">Trichomonas vaginalis (strain ATCC PRA-98 / G3)</name>
    <dbReference type="NCBI Taxonomy" id="412133"/>
    <lineage>
        <taxon>Eukaryota</taxon>
        <taxon>Metamonada</taxon>
        <taxon>Parabasalia</taxon>
        <taxon>Trichomonadida</taxon>
        <taxon>Trichomonadidae</taxon>
        <taxon>Trichomonas</taxon>
    </lineage>
</organism>
<dbReference type="SMART" id="SM00385">
    <property type="entry name" value="CYCLIN"/>
    <property type="match status" value="2"/>
</dbReference>
<dbReference type="GO" id="GO:0000307">
    <property type="term" value="C:cyclin-dependent protein kinase holoenzyme complex"/>
    <property type="evidence" value="ECO:0000318"/>
    <property type="project" value="GO_Central"/>
</dbReference>
<dbReference type="OrthoDB" id="5590282at2759"/>
<dbReference type="SMR" id="A2DI66"/>
<dbReference type="VEuPathDB" id="TrichDB:TVAG_129700"/>
<comment type="similarity">
    <text evidence="2">Belongs to the cyclin family.</text>
</comment>
<dbReference type="FunFam" id="1.10.472.10:FF:000231">
    <property type="entry name" value="Cyclin, N-terminal domain containing protein"/>
    <property type="match status" value="1"/>
</dbReference>
<dbReference type="PANTHER" id="PTHR10177">
    <property type="entry name" value="CYCLINS"/>
    <property type="match status" value="1"/>
</dbReference>
<dbReference type="FunFam" id="1.10.472.10:FF:000057">
    <property type="entry name" value="Cyclin N-terminal domain containing 2"/>
    <property type="match status" value="1"/>
</dbReference>
<feature type="domain" description="Cyclin-like" evidence="3">
    <location>
        <begin position="117"/>
        <end position="201"/>
    </location>
</feature>
<feature type="domain" description="Cyclin C-terminal" evidence="4">
    <location>
        <begin position="210"/>
        <end position="327"/>
    </location>
</feature>
<dbReference type="KEGG" id="tva:5465392"/>
<dbReference type="STRING" id="5722.A2DI66"/>
<dbReference type="GO" id="GO:0016538">
    <property type="term" value="F:cyclin-dependent protein serine/threonine kinase regulator activity"/>
    <property type="evidence" value="ECO:0000318"/>
    <property type="project" value="GO_Central"/>
</dbReference>
<evidence type="ECO:0000256" key="1">
    <source>
        <dbReference type="ARBA" id="ARBA00023127"/>
    </source>
</evidence>
<evidence type="ECO:0000259" key="3">
    <source>
        <dbReference type="SMART" id="SM00385"/>
    </source>
</evidence>
<name>A2DI66_TRIV3</name>
<dbReference type="InParanoid" id="A2DI66"/>
<dbReference type="Proteomes" id="UP000001542">
    <property type="component" value="Unassembled WGS sequence"/>
</dbReference>
<feature type="domain" description="Cyclin-like" evidence="3">
    <location>
        <begin position="214"/>
        <end position="296"/>
    </location>
</feature>
<dbReference type="Pfam" id="PF02984">
    <property type="entry name" value="Cyclin_C"/>
    <property type="match status" value="1"/>
</dbReference>
<dbReference type="InterPro" id="IPR013763">
    <property type="entry name" value="Cyclin-like_dom"/>
</dbReference>
<evidence type="ECO:0000259" key="4">
    <source>
        <dbReference type="SMART" id="SM01332"/>
    </source>
</evidence>
<dbReference type="Pfam" id="PF00134">
    <property type="entry name" value="Cyclin_N"/>
    <property type="match status" value="1"/>
</dbReference>
<keyword evidence="6" id="KW-1185">Reference proteome</keyword>
<gene>
    <name evidence="5" type="ORF">TVAG_129700</name>
</gene>
<proteinExistence type="inferred from homology"/>
<dbReference type="SUPFAM" id="SSF47954">
    <property type="entry name" value="Cyclin-like"/>
    <property type="match status" value="2"/>
</dbReference>
<dbReference type="InterPro" id="IPR039361">
    <property type="entry name" value="Cyclin"/>
</dbReference>
<sequence length="336" mass="39307">MRRTLNENANINQLQKRPQTAEEIFRSRMEQIRKINTTSFDEYSDPEIEEEDDSDDLYKTCLIWISKISTTKQNLQNMQIKFSALQEATIPGNFINSESILSHYTKPIDDLRKSVITWIVYIFQEYRMCSNTLYQAVTYFDALLSVQKVPRKEFHLAGITALWMSSKMEERSVPKLKDLASYFTEGVTVDRFIEYEKKILVALDFQLTYPHTKLFLRRYIDVIDAEQVIIEAANFFAEVSLWYIEFLDFHPEIIALAAICLGKICLGEYCPLARLLSYSHNQDKVQIRNCAERLVKYACLILKDPKHMLTQRYSFPELEGAIKLFKFTDGMLNCLV</sequence>
<dbReference type="InterPro" id="IPR036915">
    <property type="entry name" value="Cyclin-like_sf"/>
</dbReference>
<dbReference type="EMBL" id="DS113203">
    <property type="protein sequence ID" value="EAY19862.1"/>
    <property type="molecule type" value="Genomic_DNA"/>
</dbReference>
<dbReference type="CDD" id="cd20537">
    <property type="entry name" value="CYCLIN_CCNO-like_rpt2"/>
    <property type="match status" value="1"/>
</dbReference>
<reference evidence="5" key="1">
    <citation type="submission" date="2006-10" db="EMBL/GenBank/DDBJ databases">
        <authorList>
            <person name="Amadeo P."/>
            <person name="Zhao Q."/>
            <person name="Wortman J."/>
            <person name="Fraser-Liggett C."/>
            <person name="Carlton J."/>
        </authorList>
    </citation>
    <scope>NUCLEOTIDE SEQUENCE</scope>
    <source>
        <strain evidence="5">G3</strain>
    </source>
</reference>
<dbReference type="GO" id="GO:0005634">
    <property type="term" value="C:nucleus"/>
    <property type="evidence" value="ECO:0000318"/>
    <property type="project" value="GO_Central"/>
</dbReference>
<dbReference type="GO" id="GO:0000082">
    <property type="term" value="P:G1/S transition of mitotic cell cycle"/>
    <property type="evidence" value="ECO:0000318"/>
    <property type="project" value="GO_Central"/>
</dbReference>
<dbReference type="GO" id="GO:0051301">
    <property type="term" value="P:cell division"/>
    <property type="evidence" value="ECO:0007669"/>
    <property type="project" value="UniProtKB-KW"/>
</dbReference>
<accession>A2DI66</accession>
<dbReference type="Gene3D" id="1.10.472.10">
    <property type="entry name" value="Cyclin-like"/>
    <property type="match status" value="2"/>
</dbReference>
<dbReference type="VEuPathDB" id="TrichDB:TVAGG3_0712450"/>
<evidence type="ECO:0000256" key="2">
    <source>
        <dbReference type="RuleBase" id="RU000383"/>
    </source>
</evidence>